<dbReference type="GO" id="GO:0004674">
    <property type="term" value="F:protein serine/threonine kinase activity"/>
    <property type="evidence" value="ECO:0007669"/>
    <property type="project" value="UniProtKB-KW"/>
</dbReference>
<evidence type="ECO:0000259" key="7">
    <source>
        <dbReference type="PROSITE" id="PS50011"/>
    </source>
</evidence>
<dbReference type="AlphaFoldDB" id="A0A1I7ZIZ8"/>
<dbReference type="InterPro" id="IPR011009">
    <property type="entry name" value="Kinase-like_dom_sf"/>
</dbReference>
<dbReference type="PROSITE" id="PS00107">
    <property type="entry name" value="PROTEIN_KINASE_ATP"/>
    <property type="match status" value="1"/>
</dbReference>
<dbReference type="PROSITE" id="PS50011">
    <property type="entry name" value="PROTEIN_KINASE_DOM"/>
    <property type="match status" value="1"/>
</dbReference>
<accession>A0A1I7ZIZ8</accession>
<dbReference type="InterPro" id="IPR000719">
    <property type="entry name" value="Prot_kinase_dom"/>
</dbReference>
<organism evidence="8 9">
    <name type="scientific">Steinernema glaseri</name>
    <dbReference type="NCBI Taxonomy" id="37863"/>
    <lineage>
        <taxon>Eukaryota</taxon>
        <taxon>Metazoa</taxon>
        <taxon>Ecdysozoa</taxon>
        <taxon>Nematoda</taxon>
        <taxon>Chromadorea</taxon>
        <taxon>Rhabditida</taxon>
        <taxon>Tylenchina</taxon>
        <taxon>Panagrolaimomorpha</taxon>
        <taxon>Strongyloidoidea</taxon>
        <taxon>Steinernematidae</taxon>
        <taxon>Steinernema</taxon>
    </lineage>
</organism>
<dbReference type="SMART" id="SM00220">
    <property type="entry name" value="S_TKc"/>
    <property type="match status" value="1"/>
</dbReference>
<proteinExistence type="predicted"/>
<dbReference type="PANTHER" id="PTHR11909">
    <property type="entry name" value="CASEIN KINASE-RELATED"/>
    <property type="match status" value="1"/>
</dbReference>
<keyword evidence="5 6" id="KW-0067">ATP-binding</keyword>
<dbReference type="CDD" id="cd14017">
    <property type="entry name" value="STKc_TTBK"/>
    <property type="match status" value="1"/>
</dbReference>
<keyword evidence="4" id="KW-0418">Kinase</keyword>
<evidence type="ECO:0000256" key="6">
    <source>
        <dbReference type="PROSITE-ProRule" id="PRU10141"/>
    </source>
</evidence>
<evidence type="ECO:0000313" key="9">
    <source>
        <dbReference type="WBParaSite" id="L893_g27013.t1"/>
    </source>
</evidence>
<name>A0A1I7ZIZ8_9BILA</name>
<dbReference type="InterPro" id="IPR017441">
    <property type="entry name" value="Protein_kinase_ATP_BS"/>
</dbReference>
<dbReference type="SUPFAM" id="SSF56112">
    <property type="entry name" value="Protein kinase-like (PK-like)"/>
    <property type="match status" value="1"/>
</dbReference>
<reference evidence="9" key="1">
    <citation type="submission" date="2016-11" db="UniProtKB">
        <authorList>
            <consortium name="WormBaseParasite"/>
        </authorList>
    </citation>
    <scope>IDENTIFICATION</scope>
</reference>
<keyword evidence="8" id="KW-1185">Reference proteome</keyword>
<keyword evidence="3 6" id="KW-0547">Nucleotide-binding</keyword>
<evidence type="ECO:0000313" key="8">
    <source>
        <dbReference type="Proteomes" id="UP000095287"/>
    </source>
</evidence>
<evidence type="ECO:0000256" key="5">
    <source>
        <dbReference type="ARBA" id="ARBA00022840"/>
    </source>
</evidence>
<dbReference type="InterPro" id="IPR050235">
    <property type="entry name" value="CK1_Ser-Thr_kinase"/>
</dbReference>
<dbReference type="GO" id="GO:0005524">
    <property type="term" value="F:ATP binding"/>
    <property type="evidence" value="ECO:0007669"/>
    <property type="project" value="UniProtKB-UniRule"/>
</dbReference>
<evidence type="ECO:0000256" key="3">
    <source>
        <dbReference type="ARBA" id="ARBA00022741"/>
    </source>
</evidence>
<keyword evidence="1" id="KW-0723">Serine/threonine-protein kinase</keyword>
<feature type="domain" description="Protein kinase" evidence="7">
    <location>
        <begin position="27"/>
        <end position="297"/>
    </location>
</feature>
<sequence>MAAAAPAAAPQIAIVYLQPNEEVASRWKVLRKLGEGGFGAVYLVKDNIDGKEYALKSERTAETTRVLKMEVYVLTALKKANAKHFCDLVDSGHFTDYNYVVMSLVGLTLHDLRKKPIDSTKQKFSLGTALSVGIKCVEAIEELHNIGFLHRDLKPGNFATDRQDIRKIVLFDFGMCRKYVDARGNVRKPRWAAGFRGTLRYAPISCHISRELCRKDDLETWLYQQIEITRGHLPWRHLEDKDEVGRFKEKCRAEDNHKDLFAGCPREYIDIMNYLDTLRYYDNPDYQKIYDLMKQVITAHTLQEYPYDWEKPEWQKLATIP</sequence>
<dbReference type="InterPro" id="IPR047916">
    <property type="entry name" value="TTBK_Asator-like_STKc"/>
</dbReference>
<dbReference type="Gene3D" id="1.10.510.10">
    <property type="entry name" value="Transferase(Phosphotransferase) domain 1"/>
    <property type="match status" value="1"/>
</dbReference>
<dbReference type="Pfam" id="PF00069">
    <property type="entry name" value="Pkinase"/>
    <property type="match status" value="1"/>
</dbReference>
<dbReference type="WBParaSite" id="L893_g27013.t1">
    <property type="protein sequence ID" value="L893_g27013.t1"/>
    <property type="gene ID" value="L893_g27013"/>
</dbReference>
<protein>
    <submittedName>
        <fullName evidence="9">Protein kinase domain-containing protein</fullName>
    </submittedName>
</protein>
<keyword evidence="2" id="KW-0808">Transferase</keyword>
<feature type="binding site" evidence="6">
    <location>
        <position position="56"/>
    </location>
    <ligand>
        <name>ATP</name>
        <dbReference type="ChEBI" id="CHEBI:30616"/>
    </ligand>
</feature>
<evidence type="ECO:0000256" key="4">
    <source>
        <dbReference type="ARBA" id="ARBA00022777"/>
    </source>
</evidence>
<evidence type="ECO:0000256" key="1">
    <source>
        <dbReference type="ARBA" id="ARBA00022527"/>
    </source>
</evidence>
<dbReference type="Proteomes" id="UP000095287">
    <property type="component" value="Unplaced"/>
</dbReference>
<evidence type="ECO:0000256" key="2">
    <source>
        <dbReference type="ARBA" id="ARBA00022679"/>
    </source>
</evidence>